<evidence type="ECO:0000313" key="2">
    <source>
        <dbReference type="EMBL" id="GAA5414336.1"/>
    </source>
</evidence>
<name>A0ABP9U4Q4_9BACT</name>
<comment type="caution">
    <text evidence="2">The sequence shown here is derived from an EMBL/GenBank/DDBJ whole genome shotgun (WGS) entry which is preliminary data.</text>
</comment>
<keyword evidence="3" id="KW-1185">Reference proteome</keyword>
<dbReference type="Proteomes" id="UP001449582">
    <property type="component" value="Unassembled WGS sequence"/>
</dbReference>
<dbReference type="RefSeq" id="WP_353289501.1">
    <property type="nucleotide sequence ID" value="NZ_BAABQM010000001.1"/>
</dbReference>
<evidence type="ECO:0000256" key="1">
    <source>
        <dbReference type="SAM" id="Phobius"/>
    </source>
</evidence>
<accession>A0ABP9U4Q4</accession>
<evidence type="ECO:0000313" key="3">
    <source>
        <dbReference type="Proteomes" id="UP001449582"/>
    </source>
</evidence>
<gene>
    <name evidence="2" type="ORF">UREOM_0470</name>
</gene>
<reference evidence="2" key="1">
    <citation type="submission" date="2024-02" db="EMBL/GenBank/DDBJ databases">
        <title>Draft genome sequence of new strains in genus Ureaplasma.</title>
        <authorList>
            <person name="Nakajima Y."/>
            <person name="Segawa T."/>
        </authorList>
    </citation>
    <scope>NUCLEOTIDE SEQUENCE [LARGE SCALE GENOMIC DNA]</scope>
    <source>
        <strain evidence="2">OM1</strain>
    </source>
</reference>
<sequence length="257" mass="29946">MSTMSMKFERLGSFKKEQDNPQVIIKWIYFIAIICVAITSILGIVLIACKPQLYLISETSAWKTNIGFWNIQIVNFKLNHDYTATYASYDVTKHLSVGGIVYIALSSFNQFLVVVSFLLIRYLKSKNNIYHHMFSSWFVILFTGVFVMILVVGLLNHPYNQNAVYYQLHKTYKFNIIFSFNFDLVEKNVLGFHFGWNQGGIAFIGFVSALLFLLMILFIWFATKMLFRKPHYRNEPYYSVTEHDKEIRGLVTNSRGN</sequence>
<feature type="transmembrane region" description="Helical" evidence="1">
    <location>
        <begin position="200"/>
        <end position="223"/>
    </location>
</feature>
<feature type="transmembrane region" description="Helical" evidence="1">
    <location>
        <begin position="134"/>
        <end position="155"/>
    </location>
</feature>
<organism evidence="2 3">
    <name type="scientific">Ureaplasma ceti</name>
    <dbReference type="NCBI Taxonomy" id="3119530"/>
    <lineage>
        <taxon>Bacteria</taxon>
        <taxon>Bacillati</taxon>
        <taxon>Mycoplasmatota</taxon>
        <taxon>Mycoplasmoidales</taxon>
        <taxon>Mycoplasmoidaceae</taxon>
        <taxon>Ureaplasma</taxon>
    </lineage>
</organism>
<feature type="transmembrane region" description="Helical" evidence="1">
    <location>
        <begin position="27"/>
        <end position="48"/>
    </location>
</feature>
<keyword evidence="1" id="KW-1133">Transmembrane helix</keyword>
<keyword evidence="1" id="KW-0472">Membrane</keyword>
<proteinExistence type="predicted"/>
<dbReference type="EMBL" id="BAABQM010000001">
    <property type="protein sequence ID" value="GAA5414336.1"/>
    <property type="molecule type" value="Genomic_DNA"/>
</dbReference>
<protein>
    <submittedName>
        <fullName evidence="2">Uncharacterized protein</fullName>
    </submittedName>
</protein>
<keyword evidence="1" id="KW-0812">Transmembrane</keyword>
<feature type="transmembrane region" description="Helical" evidence="1">
    <location>
        <begin position="100"/>
        <end position="122"/>
    </location>
</feature>